<name>A0ABY5W916_9ACTN</name>
<evidence type="ECO:0000256" key="1">
    <source>
        <dbReference type="ARBA" id="ARBA00004651"/>
    </source>
</evidence>
<dbReference type="PANTHER" id="PTHR43386:SF1">
    <property type="entry name" value="D,D-DIPEPTIDE TRANSPORT SYSTEM PERMEASE PROTEIN DDPC-RELATED"/>
    <property type="match status" value="1"/>
</dbReference>
<dbReference type="SUPFAM" id="SSF161098">
    <property type="entry name" value="MetI-like"/>
    <property type="match status" value="1"/>
</dbReference>
<protein>
    <submittedName>
        <fullName evidence="9">ABC transporter permease</fullName>
    </submittedName>
</protein>
<dbReference type="Proteomes" id="UP001059617">
    <property type="component" value="Chromosome"/>
</dbReference>
<dbReference type="Gene3D" id="1.10.3720.10">
    <property type="entry name" value="MetI-like"/>
    <property type="match status" value="1"/>
</dbReference>
<feature type="transmembrane region" description="Helical" evidence="7">
    <location>
        <begin position="218"/>
        <end position="240"/>
    </location>
</feature>
<feature type="transmembrane region" description="Helical" evidence="7">
    <location>
        <begin position="136"/>
        <end position="156"/>
    </location>
</feature>
<evidence type="ECO:0000259" key="8">
    <source>
        <dbReference type="PROSITE" id="PS50928"/>
    </source>
</evidence>
<reference evidence="9" key="2">
    <citation type="submission" date="2022-09" db="EMBL/GenBank/DDBJ databases">
        <title>Biosynthetic gene clusters of Dactylosporangioum fulvum.</title>
        <authorList>
            <person name="Caradec T."/>
        </authorList>
    </citation>
    <scope>NUCLEOTIDE SEQUENCE</scope>
    <source>
        <strain evidence="9">NRRL B-16292</strain>
    </source>
</reference>
<dbReference type="RefSeq" id="WP_259865878.1">
    <property type="nucleotide sequence ID" value="NZ_BAAAST010000003.1"/>
</dbReference>
<proteinExistence type="inferred from homology"/>
<dbReference type="EMBL" id="CP073720">
    <property type="protein sequence ID" value="UWP86573.1"/>
    <property type="molecule type" value="Genomic_DNA"/>
</dbReference>
<feature type="transmembrane region" description="Helical" evidence="7">
    <location>
        <begin position="162"/>
        <end position="179"/>
    </location>
</feature>
<evidence type="ECO:0000256" key="4">
    <source>
        <dbReference type="ARBA" id="ARBA00022692"/>
    </source>
</evidence>
<organism evidence="9 10">
    <name type="scientific">Dactylosporangium fulvum</name>
    <dbReference type="NCBI Taxonomy" id="53359"/>
    <lineage>
        <taxon>Bacteria</taxon>
        <taxon>Bacillati</taxon>
        <taxon>Actinomycetota</taxon>
        <taxon>Actinomycetes</taxon>
        <taxon>Micromonosporales</taxon>
        <taxon>Micromonosporaceae</taxon>
        <taxon>Dactylosporangium</taxon>
    </lineage>
</organism>
<evidence type="ECO:0000313" key="10">
    <source>
        <dbReference type="Proteomes" id="UP001059617"/>
    </source>
</evidence>
<accession>A0ABY5W916</accession>
<dbReference type="InterPro" id="IPR000515">
    <property type="entry name" value="MetI-like"/>
</dbReference>
<dbReference type="Pfam" id="PF00528">
    <property type="entry name" value="BPD_transp_1"/>
    <property type="match status" value="1"/>
</dbReference>
<feature type="transmembrane region" description="Helical" evidence="7">
    <location>
        <begin position="101"/>
        <end position="124"/>
    </location>
</feature>
<feature type="transmembrane region" description="Helical" evidence="7">
    <location>
        <begin position="37"/>
        <end position="60"/>
    </location>
</feature>
<comment type="similarity">
    <text evidence="7">Belongs to the binding-protein-dependent transport system permease family.</text>
</comment>
<keyword evidence="10" id="KW-1185">Reference proteome</keyword>
<evidence type="ECO:0000256" key="7">
    <source>
        <dbReference type="RuleBase" id="RU363032"/>
    </source>
</evidence>
<dbReference type="PROSITE" id="PS50928">
    <property type="entry name" value="ABC_TM1"/>
    <property type="match status" value="1"/>
</dbReference>
<reference evidence="9" key="1">
    <citation type="submission" date="2021-04" db="EMBL/GenBank/DDBJ databases">
        <authorList>
            <person name="Hartkoorn R.C."/>
            <person name="Beaudoing E."/>
            <person name="Hot D."/>
        </authorList>
    </citation>
    <scope>NUCLEOTIDE SEQUENCE</scope>
    <source>
        <strain evidence="9">NRRL B-16292</strain>
    </source>
</reference>
<dbReference type="InterPro" id="IPR035906">
    <property type="entry name" value="MetI-like_sf"/>
</dbReference>
<gene>
    <name evidence="9" type="ORF">Dfulv_20965</name>
</gene>
<keyword evidence="3" id="KW-1003">Cell membrane</keyword>
<dbReference type="PANTHER" id="PTHR43386">
    <property type="entry name" value="OLIGOPEPTIDE TRANSPORT SYSTEM PERMEASE PROTEIN APPC"/>
    <property type="match status" value="1"/>
</dbReference>
<comment type="subcellular location">
    <subcellularLocation>
        <location evidence="1 7">Cell membrane</location>
        <topology evidence="1 7">Multi-pass membrane protein</topology>
    </subcellularLocation>
</comment>
<evidence type="ECO:0000256" key="3">
    <source>
        <dbReference type="ARBA" id="ARBA00022475"/>
    </source>
</evidence>
<feature type="domain" description="ABC transmembrane type-1" evidence="8">
    <location>
        <begin position="101"/>
        <end position="286"/>
    </location>
</feature>
<keyword evidence="5 7" id="KW-1133">Transmembrane helix</keyword>
<evidence type="ECO:0000256" key="6">
    <source>
        <dbReference type="ARBA" id="ARBA00023136"/>
    </source>
</evidence>
<keyword evidence="6 7" id="KW-0472">Membrane</keyword>
<dbReference type="InterPro" id="IPR050366">
    <property type="entry name" value="BP-dependent_transpt_permease"/>
</dbReference>
<feature type="transmembrane region" description="Helical" evidence="7">
    <location>
        <begin position="260"/>
        <end position="285"/>
    </location>
</feature>
<evidence type="ECO:0000313" key="9">
    <source>
        <dbReference type="EMBL" id="UWP86573.1"/>
    </source>
</evidence>
<evidence type="ECO:0000256" key="2">
    <source>
        <dbReference type="ARBA" id="ARBA00022448"/>
    </source>
</evidence>
<sequence length="300" mass="30982">MSPPTSGPVQPDLAQGALLPTASAPARLRAMLAHRSLSLGLLILGVVLLFIVVAPVFGLADPKLSNPGSTFQPPSTEHLFGTDSFGRDLLSRVVYGGRATVGASLVIVILGGIVGTAMGLVAGLYGGPVGFVLMRIVDLLLAFPGILLALAAGAVLGPGLRNGVLAVALVAVPAYARMVEGATAEIRQRAYVDAAVVLGASKLRIAWTHVLPNIRSGILVMTTTWTGFAALWIAALGYLGMGVSPPSPEWGVLLSGGQDYIAFAWWLTVFPGVFLSAYVVAVNLVGDGLRDALDPALSRR</sequence>
<dbReference type="CDD" id="cd06261">
    <property type="entry name" value="TM_PBP2"/>
    <property type="match status" value="1"/>
</dbReference>
<keyword evidence="4 7" id="KW-0812">Transmembrane</keyword>
<keyword evidence="2 7" id="KW-0813">Transport</keyword>
<evidence type="ECO:0000256" key="5">
    <source>
        <dbReference type="ARBA" id="ARBA00022989"/>
    </source>
</evidence>